<evidence type="ECO:0000256" key="2">
    <source>
        <dbReference type="ARBA" id="ARBA00023315"/>
    </source>
</evidence>
<dbReference type="SUPFAM" id="SSF53901">
    <property type="entry name" value="Thiolase-like"/>
    <property type="match status" value="2"/>
</dbReference>
<accession>A0A077N268</accession>
<dbReference type="PANTHER" id="PTHR34069:SF2">
    <property type="entry name" value="BETA-KETOACYL-[ACYL-CARRIER-PROTEIN] SYNTHASE III"/>
    <property type="match status" value="1"/>
</dbReference>
<sequence length="348" mass="38608">MKIIGISGLLPSRCVTNSDVLDLIEQNSKETFQGDLPKTLRTIQRLLDKTGLESRYWLGEGEKPMRLMKEAFEQALKQANIRKSEIDLLIYPNVTRGFTEPANSTFIAKALGLNCRNYDVLDACNGWVTAMDIINSKMKAGEIRYAAIINMEFGMSEGGPFRKNFSLNSASELAYKYPSFTIGEAASVTILSNEDTDNFKFDYISRPDLSDICNISLPNWELFCNDSDVELISPLGGKYQFNSYAAALHEYAGEEVPKVFKQHNIASSDIHKIFIHTGAPNMWDGFGKAVDAADKMHNIGQKTGNIITASIPFGIADALEKDRVERDKLCMGWAGSGGMVFSAMSFKL</sequence>
<gene>
    <name evidence="4" type="ORF">XBP1_1970013</name>
</gene>
<dbReference type="GO" id="GO:0004315">
    <property type="term" value="F:3-oxoacyl-[acyl-carrier-protein] synthase activity"/>
    <property type="evidence" value="ECO:0007669"/>
    <property type="project" value="UniProtKB-EC"/>
</dbReference>
<dbReference type="InterPro" id="IPR016039">
    <property type="entry name" value="Thiolase-like"/>
</dbReference>
<name>A0A077N268_XENBV</name>
<protein>
    <submittedName>
        <fullName evidence="4">Putative 3-oxoacyl-(Acyl-carrier-protein) synthase</fullName>
        <ecNumber evidence="4">2.3.1.41</ecNumber>
    </submittedName>
</protein>
<dbReference type="Pfam" id="PF08541">
    <property type="entry name" value="ACP_syn_III_C"/>
    <property type="match status" value="1"/>
</dbReference>
<dbReference type="PANTHER" id="PTHR34069">
    <property type="entry name" value="3-OXOACYL-[ACYL-CARRIER-PROTEIN] SYNTHASE 3"/>
    <property type="match status" value="1"/>
</dbReference>
<organism evidence="4 5">
    <name type="scientific">Xenorhabdus bovienii str. puntauvense</name>
    <dbReference type="NCBI Taxonomy" id="1398201"/>
    <lineage>
        <taxon>Bacteria</taxon>
        <taxon>Pseudomonadati</taxon>
        <taxon>Pseudomonadota</taxon>
        <taxon>Gammaproteobacteria</taxon>
        <taxon>Enterobacterales</taxon>
        <taxon>Morganellaceae</taxon>
        <taxon>Xenorhabdus</taxon>
    </lineage>
</organism>
<dbReference type="Gene3D" id="3.40.47.10">
    <property type="match status" value="2"/>
</dbReference>
<comment type="caution">
    <text evidence="4">The sequence shown here is derived from an EMBL/GenBank/DDBJ whole genome shotgun (WGS) entry which is preliminary data.</text>
</comment>
<feature type="domain" description="Beta-ketoacyl-[acyl-carrier-protein] synthase III C-terminal" evidence="3">
    <location>
        <begin position="261"/>
        <end position="347"/>
    </location>
</feature>
<reference evidence="4" key="1">
    <citation type="submission" date="2013-07" db="EMBL/GenBank/DDBJ databases">
        <title>Sub-species coevolution in mutualistic symbiosis.</title>
        <authorList>
            <person name="Murfin K."/>
            <person name="Klassen J."/>
            <person name="Lee M."/>
            <person name="Forst S."/>
            <person name="Stock P."/>
            <person name="Goodrich-Blair H."/>
        </authorList>
    </citation>
    <scope>NUCLEOTIDE SEQUENCE [LARGE SCALE GENOMIC DNA]</scope>
    <source>
        <strain evidence="4">Puntauvense</strain>
    </source>
</reference>
<dbReference type="HOGENOM" id="CLU_039592_4_2_6"/>
<evidence type="ECO:0000256" key="1">
    <source>
        <dbReference type="ARBA" id="ARBA00022679"/>
    </source>
</evidence>
<dbReference type="EC" id="2.3.1.41" evidence="4"/>
<evidence type="ECO:0000259" key="3">
    <source>
        <dbReference type="Pfam" id="PF08541"/>
    </source>
</evidence>
<evidence type="ECO:0000313" key="4">
    <source>
        <dbReference type="EMBL" id="CDG96191.1"/>
    </source>
</evidence>
<dbReference type="InterPro" id="IPR013747">
    <property type="entry name" value="ACP_syn_III_C"/>
</dbReference>
<keyword evidence="1 4" id="KW-0808">Transferase</keyword>
<evidence type="ECO:0000313" key="5">
    <source>
        <dbReference type="Proteomes" id="UP000028511"/>
    </source>
</evidence>
<keyword evidence="2 4" id="KW-0012">Acyltransferase</keyword>
<dbReference type="RefSeq" id="WP_038216191.1">
    <property type="nucleotide sequence ID" value="NZ_CAWLWN010000178.1"/>
</dbReference>
<dbReference type="GO" id="GO:0044550">
    <property type="term" value="P:secondary metabolite biosynthetic process"/>
    <property type="evidence" value="ECO:0007669"/>
    <property type="project" value="TreeGrafter"/>
</dbReference>
<dbReference type="EMBL" id="CBSW010000109">
    <property type="protein sequence ID" value="CDG96191.1"/>
    <property type="molecule type" value="Genomic_DNA"/>
</dbReference>
<proteinExistence type="predicted"/>
<dbReference type="Proteomes" id="UP000028511">
    <property type="component" value="Unassembled WGS sequence"/>
</dbReference>
<dbReference type="AlphaFoldDB" id="A0A077N268"/>